<keyword evidence="6" id="KW-1185">Reference proteome</keyword>
<comment type="caution">
    <text evidence="5">The sequence shown here is derived from an EMBL/GenBank/DDBJ whole genome shotgun (WGS) entry which is preliminary data.</text>
</comment>
<reference evidence="5" key="2">
    <citation type="submission" date="2022-01" db="EMBL/GenBank/DDBJ databases">
        <authorList>
            <person name="Yamashiro T."/>
            <person name="Shiraishi A."/>
            <person name="Satake H."/>
            <person name="Nakayama K."/>
        </authorList>
    </citation>
    <scope>NUCLEOTIDE SEQUENCE</scope>
</reference>
<feature type="region of interest" description="Disordered" evidence="3">
    <location>
        <begin position="426"/>
        <end position="463"/>
    </location>
</feature>
<proteinExistence type="predicted"/>
<evidence type="ECO:0000259" key="4">
    <source>
        <dbReference type="PROSITE" id="PS50158"/>
    </source>
</evidence>
<feature type="region of interest" description="Disordered" evidence="3">
    <location>
        <begin position="551"/>
        <end position="588"/>
    </location>
</feature>
<feature type="compositionally biased region" description="Polar residues" evidence="3">
    <location>
        <begin position="567"/>
        <end position="582"/>
    </location>
</feature>
<name>A0ABQ4YXI9_9ASTR</name>
<gene>
    <name evidence="5" type="ORF">Tco_0749114</name>
</gene>
<feature type="domain" description="CCHC-type" evidence="4">
    <location>
        <begin position="184"/>
        <end position="198"/>
    </location>
</feature>
<evidence type="ECO:0000256" key="3">
    <source>
        <dbReference type="SAM" id="MobiDB-lite"/>
    </source>
</evidence>
<keyword evidence="1" id="KW-0479">Metal-binding</keyword>
<dbReference type="EMBL" id="BQNB010010834">
    <property type="protein sequence ID" value="GJS82573.1"/>
    <property type="molecule type" value="Genomic_DNA"/>
</dbReference>
<feature type="compositionally biased region" description="Basic and acidic residues" evidence="3">
    <location>
        <begin position="498"/>
        <end position="511"/>
    </location>
</feature>
<evidence type="ECO:0000256" key="2">
    <source>
        <dbReference type="SAM" id="Coils"/>
    </source>
</evidence>
<keyword evidence="1" id="KW-0862">Zinc</keyword>
<feature type="coiled-coil region" evidence="2">
    <location>
        <begin position="350"/>
        <end position="377"/>
    </location>
</feature>
<keyword evidence="2" id="KW-0175">Coiled coil</keyword>
<dbReference type="InterPro" id="IPR036875">
    <property type="entry name" value="Znf_CCHC_sf"/>
</dbReference>
<sequence>MSEAENHPPASSITALRIPIIKKEPASSSGQPSAPKTSIVVNARRNNEKALNILLSAIPDRHLLSFHDAQDAESLPSVWRVVATMIRGQPGLDELDFDDLYNNLKVTSRQSTADDKSEIITKGYAQASSSKMLQIDDDAMEEIDIRWQVAMITARIRKFMRKTGRPIDLKPKNGITFDKSKIECFNCQKLGHFARECKFAKYQANRANGSKEKRIVPIEDSNSKALVAKDSQEIDADHVDLGQDGLGIFDWSEEADNEPVALALMATSSTDSSNSEVPYCSNCSKSYKKLLNDYQTERDNFQRARLEIQGYQLSLESLEVIIRTHEKNEYAWGDKYEQMEYDLKMRDWKLGEKQKELDNVIKERDELKEKLEKWSNATLLQTKILKNQKEKAYKAVPPPTGTIIPPRADVAFTGIDELAIRNKVINKQNSESSGTDHETCESKNRDDLIKNKEQTQNTVKSNTDRNKVIIEDWVDSDDEEVPLGFSEIKKQNVLKSETSSENKSPRSKDSFGQRSRRRGLGYRDGKVCFVCYSPDHLIKDCDLHERKLKQTQKPKPLETQGSRDSRSVWNNTSRVNHRNFSSDYRHPHQRRSFIPSAVLTREGLKSTVRSKMSQAVPSQSTASAFYQNTARPNVSKAVLSQSTARPYFSRPML</sequence>
<dbReference type="Proteomes" id="UP001151760">
    <property type="component" value="Unassembled WGS sequence"/>
</dbReference>
<dbReference type="SMART" id="SM00343">
    <property type="entry name" value="ZnF_C2HC"/>
    <property type="match status" value="2"/>
</dbReference>
<keyword evidence="1" id="KW-0863">Zinc-finger</keyword>
<dbReference type="InterPro" id="IPR001878">
    <property type="entry name" value="Znf_CCHC"/>
</dbReference>
<protein>
    <submittedName>
        <fullName evidence="5">Ribonuclease H-like domain-containing protein</fullName>
    </submittedName>
</protein>
<dbReference type="SUPFAM" id="SSF57756">
    <property type="entry name" value="Retrovirus zinc finger-like domains"/>
    <property type="match status" value="1"/>
</dbReference>
<feature type="region of interest" description="Disordered" evidence="3">
    <location>
        <begin position="493"/>
        <end position="518"/>
    </location>
</feature>
<evidence type="ECO:0000313" key="6">
    <source>
        <dbReference type="Proteomes" id="UP001151760"/>
    </source>
</evidence>
<feature type="compositionally biased region" description="Basic and acidic residues" evidence="3">
    <location>
        <begin position="434"/>
        <end position="453"/>
    </location>
</feature>
<accession>A0ABQ4YXI9</accession>
<reference evidence="5" key="1">
    <citation type="journal article" date="2022" name="Int. J. Mol. Sci.">
        <title>Draft Genome of Tanacetum Coccineum: Genomic Comparison of Closely Related Tanacetum-Family Plants.</title>
        <authorList>
            <person name="Yamashiro T."/>
            <person name="Shiraishi A."/>
            <person name="Nakayama K."/>
            <person name="Satake H."/>
        </authorList>
    </citation>
    <scope>NUCLEOTIDE SEQUENCE</scope>
</reference>
<dbReference type="Pfam" id="PF00098">
    <property type="entry name" value="zf-CCHC"/>
    <property type="match status" value="1"/>
</dbReference>
<evidence type="ECO:0000256" key="1">
    <source>
        <dbReference type="PROSITE-ProRule" id="PRU00047"/>
    </source>
</evidence>
<evidence type="ECO:0000313" key="5">
    <source>
        <dbReference type="EMBL" id="GJS82573.1"/>
    </source>
</evidence>
<dbReference type="PROSITE" id="PS50158">
    <property type="entry name" value="ZF_CCHC"/>
    <property type="match status" value="1"/>
</dbReference>
<dbReference type="Gene3D" id="4.10.60.10">
    <property type="entry name" value="Zinc finger, CCHC-type"/>
    <property type="match status" value="1"/>
</dbReference>
<organism evidence="5 6">
    <name type="scientific">Tanacetum coccineum</name>
    <dbReference type="NCBI Taxonomy" id="301880"/>
    <lineage>
        <taxon>Eukaryota</taxon>
        <taxon>Viridiplantae</taxon>
        <taxon>Streptophyta</taxon>
        <taxon>Embryophyta</taxon>
        <taxon>Tracheophyta</taxon>
        <taxon>Spermatophyta</taxon>
        <taxon>Magnoliopsida</taxon>
        <taxon>eudicotyledons</taxon>
        <taxon>Gunneridae</taxon>
        <taxon>Pentapetalae</taxon>
        <taxon>asterids</taxon>
        <taxon>campanulids</taxon>
        <taxon>Asterales</taxon>
        <taxon>Asteraceae</taxon>
        <taxon>Asteroideae</taxon>
        <taxon>Anthemideae</taxon>
        <taxon>Anthemidinae</taxon>
        <taxon>Tanacetum</taxon>
    </lineage>
</organism>